<name>A0A0F9F6U3_9ZZZZ</name>
<dbReference type="EMBL" id="LAZR01022393">
    <property type="protein sequence ID" value="KKL82008.1"/>
    <property type="molecule type" value="Genomic_DNA"/>
</dbReference>
<dbReference type="AlphaFoldDB" id="A0A0F9F6U3"/>
<evidence type="ECO:0000313" key="1">
    <source>
        <dbReference type="EMBL" id="KKL82008.1"/>
    </source>
</evidence>
<reference evidence="1" key="1">
    <citation type="journal article" date="2015" name="Nature">
        <title>Complex archaea that bridge the gap between prokaryotes and eukaryotes.</title>
        <authorList>
            <person name="Spang A."/>
            <person name="Saw J.H."/>
            <person name="Jorgensen S.L."/>
            <person name="Zaremba-Niedzwiedzka K."/>
            <person name="Martijn J."/>
            <person name="Lind A.E."/>
            <person name="van Eijk R."/>
            <person name="Schleper C."/>
            <person name="Guy L."/>
            <person name="Ettema T.J."/>
        </authorList>
    </citation>
    <scope>NUCLEOTIDE SEQUENCE</scope>
</reference>
<protein>
    <submittedName>
        <fullName evidence="1">Uncharacterized protein</fullName>
    </submittedName>
</protein>
<comment type="caution">
    <text evidence="1">The sequence shown here is derived from an EMBL/GenBank/DDBJ whole genome shotgun (WGS) entry which is preliminary data.</text>
</comment>
<accession>A0A0F9F6U3</accession>
<sequence>MRYAKGYLIRDQVNSPEFFAYTGFLMSFPWEWFVTLAFPIEENAGPVKTKMRRLWFTRKLCTVERIQVGYFYVEAAQGNFSHIHMLMLGRRIRYGFTKTLDLVSRSFWESFWKHQTKVEKPVSISSLATYCVAHIHNPKYDWVDDGFYNLKLLKKCKMGSFK</sequence>
<proteinExistence type="predicted"/>
<gene>
    <name evidence="1" type="ORF">LCGC14_1989060</name>
</gene>
<organism evidence="1">
    <name type="scientific">marine sediment metagenome</name>
    <dbReference type="NCBI Taxonomy" id="412755"/>
    <lineage>
        <taxon>unclassified sequences</taxon>
        <taxon>metagenomes</taxon>
        <taxon>ecological metagenomes</taxon>
    </lineage>
</organism>